<accession>A0A842J7G9</accession>
<organism evidence="1 2">
    <name type="scientific">Campylobacter massiliensis</name>
    <dbReference type="NCBI Taxonomy" id="2762557"/>
    <lineage>
        <taxon>Bacteria</taxon>
        <taxon>Pseudomonadati</taxon>
        <taxon>Campylobacterota</taxon>
        <taxon>Epsilonproteobacteria</taxon>
        <taxon>Campylobacterales</taxon>
        <taxon>Campylobacteraceae</taxon>
        <taxon>Campylobacter</taxon>
    </lineage>
</organism>
<gene>
    <name evidence="1" type="ORF">H7R39_04335</name>
</gene>
<reference evidence="1 2" key="1">
    <citation type="submission" date="2020-08" db="EMBL/GenBank/DDBJ databases">
        <title>Complete genome and description of Campylobacter massiliensis Marseille-Q3452 sp. nov.</title>
        <authorList>
            <person name="Antezack A."/>
        </authorList>
    </citation>
    <scope>NUCLEOTIDE SEQUENCE [LARGE SCALE GENOMIC DNA]</scope>
    <source>
        <strain evidence="1 2">Marseille-Q3452</strain>
    </source>
</reference>
<evidence type="ECO:0000313" key="2">
    <source>
        <dbReference type="Proteomes" id="UP000552683"/>
    </source>
</evidence>
<dbReference type="AlphaFoldDB" id="A0A842J7G9"/>
<keyword evidence="2" id="KW-1185">Reference proteome</keyword>
<protein>
    <submittedName>
        <fullName evidence="1">FeoB-associated Cys-rich membrane protein</fullName>
    </submittedName>
</protein>
<dbReference type="RefSeq" id="WP_185898109.1">
    <property type="nucleotide sequence ID" value="NZ_JACLZK010000001.1"/>
</dbReference>
<dbReference type="Proteomes" id="UP000552683">
    <property type="component" value="Unassembled WGS sequence"/>
</dbReference>
<name>A0A842J7G9_9BACT</name>
<proteinExistence type="predicted"/>
<comment type="caution">
    <text evidence="1">The sequence shown here is derived from an EMBL/GenBank/DDBJ whole genome shotgun (WGS) entry which is preliminary data.</text>
</comment>
<evidence type="ECO:0000313" key="1">
    <source>
        <dbReference type="EMBL" id="MBC2882495.1"/>
    </source>
</evidence>
<sequence>MAWYEAVILIVLAVGAGYFVYAKEFKQKDCGCGSGKNCCSSKKRYE</sequence>
<dbReference type="EMBL" id="JACLZK010000001">
    <property type="protein sequence ID" value="MBC2882495.1"/>
    <property type="molecule type" value="Genomic_DNA"/>
</dbReference>